<evidence type="ECO:0000256" key="5">
    <source>
        <dbReference type="ARBA" id="ARBA00023136"/>
    </source>
</evidence>
<keyword evidence="3 6" id="KW-0812">Transmembrane</keyword>
<feature type="transmembrane region" description="Helical" evidence="6">
    <location>
        <begin position="186"/>
        <end position="204"/>
    </location>
</feature>
<keyword evidence="2" id="KW-1003">Cell membrane</keyword>
<comment type="caution">
    <text evidence="7">The sequence shown here is derived from an EMBL/GenBank/DDBJ whole genome shotgun (WGS) entry which is preliminary data.</text>
</comment>
<sequence length="205" mass="20938">MSSITQYAAFAGVMLVVSASPGPDLAVIMSRALSGWAAGAAATLGVAAGMFLWVLAAVTGVSALLATSSEAFTAVRLLGAAYLIFLGVHALVQARRAAGDAILGPVAAQGFRRDLGRGFGSSILNPKTAVFFVALIPQFIPDGATVTDAVALPLVAVAVVTAWFLFVTSVVTWLHARFAQARTRRRIDTGVGVALVTVGVGVALQ</sequence>
<dbReference type="RefSeq" id="WP_387715036.1">
    <property type="nucleotide sequence ID" value="NZ_JBIAPI010000001.1"/>
</dbReference>
<dbReference type="PANTHER" id="PTHR30086">
    <property type="entry name" value="ARGININE EXPORTER PROTEIN ARGO"/>
    <property type="match status" value="1"/>
</dbReference>
<dbReference type="InterPro" id="IPR001123">
    <property type="entry name" value="LeuE-type"/>
</dbReference>
<proteinExistence type="predicted"/>
<feature type="transmembrane region" description="Helical" evidence="6">
    <location>
        <begin position="150"/>
        <end position="174"/>
    </location>
</feature>
<comment type="subcellular location">
    <subcellularLocation>
        <location evidence="1">Cell membrane</location>
        <topology evidence="1">Multi-pass membrane protein</topology>
    </subcellularLocation>
</comment>
<feature type="transmembrane region" description="Helical" evidence="6">
    <location>
        <begin position="73"/>
        <end position="92"/>
    </location>
</feature>
<name>A0ABW6QNA7_9NOCA</name>
<reference evidence="7 8" key="1">
    <citation type="submission" date="2024-10" db="EMBL/GenBank/DDBJ databases">
        <title>The Natural Products Discovery Center: Release of the First 8490 Sequenced Strains for Exploring Actinobacteria Biosynthetic Diversity.</title>
        <authorList>
            <person name="Kalkreuter E."/>
            <person name="Kautsar S.A."/>
            <person name="Yang D."/>
            <person name="Bader C.D."/>
            <person name="Teijaro C.N."/>
            <person name="Fluegel L."/>
            <person name="Davis C.M."/>
            <person name="Simpson J.R."/>
            <person name="Lauterbach L."/>
            <person name="Steele A.D."/>
            <person name="Gui C."/>
            <person name="Meng S."/>
            <person name="Li G."/>
            <person name="Viehrig K."/>
            <person name="Ye F."/>
            <person name="Su P."/>
            <person name="Kiefer A.F."/>
            <person name="Nichols A."/>
            <person name="Cepeda A.J."/>
            <person name="Yan W."/>
            <person name="Fan B."/>
            <person name="Jiang Y."/>
            <person name="Adhikari A."/>
            <person name="Zheng C.-J."/>
            <person name="Schuster L."/>
            <person name="Cowan T.M."/>
            <person name="Smanski M.J."/>
            <person name="Chevrette M.G."/>
            <person name="De Carvalho L.P.S."/>
            <person name="Shen B."/>
        </authorList>
    </citation>
    <scope>NUCLEOTIDE SEQUENCE [LARGE SCALE GENOMIC DNA]</scope>
    <source>
        <strain evidence="7 8">NPDC003040</strain>
    </source>
</reference>
<accession>A0ABW6QNA7</accession>
<organism evidence="7 8">
    <name type="scientific">Nocardia suismassiliense</name>
    <dbReference type="NCBI Taxonomy" id="2077092"/>
    <lineage>
        <taxon>Bacteria</taxon>
        <taxon>Bacillati</taxon>
        <taxon>Actinomycetota</taxon>
        <taxon>Actinomycetes</taxon>
        <taxon>Mycobacteriales</taxon>
        <taxon>Nocardiaceae</taxon>
        <taxon>Nocardia</taxon>
    </lineage>
</organism>
<protein>
    <submittedName>
        <fullName evidence="7">LysE family translocator</fullName>
    </submittedName>
</protein>
<dbReference type="Proteomes" id="UP001601948">
    <property type="component" value="Unassembled WGS sequence"/>
</dbReference>
<dbReference type="PANTHER" id="PTHR30086:SF20">
    <property type="entry name" value="ARGININE EXPORTER PROTEIN ARGO-RELATED"/>
    <property type="match status" value="1"/>
</dbReference>
<evidence type="ECO:0000313" key="7">
    <source>
        <dbReference type="EMBL" id="MFF3222719.1"/>
    </source>
</evidence>
<evidence type="ECO:0000256" key="1">
    <source>
        <dbReference type="ARBA" id="ARBA00004651"/>
    </source>
</evidence>
<keyword evidence="8" id="KW-1185">Reference proteome</keyword>
<dbReference type="PIRSF" id="PIRSF006324">
    <property type="entry name" value="LeuE"/>
    <property type="match status" value="1"/>
</dbReference>
<dbReference type="EMBL" id="JBIAPI010000001">
    <property type="protein sequence ID" value="MFF3222719.1"/>
    <property type="molecule type" value="Genomic_DNA"/>
</dbReference>
<evidence type="ECO:0000256" key="3">
    <source>
        <dbReference type="ARBA" id="ARBA00022692"/>
    </source>
</evidence>
<keyword evidence="4 6" id="KW-1133">Transmembrane helix</keyword>
<evidence type="ECO:0000256" key="4">
    <source>
        <dbReference type="ARBA" id="ARBA00022989"/>
    </source>
</evidence>
<evidence type="ECO:0000313" key="8">
    <source>
        <dbReference type="Proteomes" id="UP001601948"/>
    </source>
</evidence>
<gene>
    <name evidence="7" type="ORF">ACFYV7_07970</name>
</gene>
<feature type="transmembrane region" description="Helical" evidence="6">
    <location>
        <begin position="35"/>
        <end position="66"/>
    </location>
</feature>
<dbReference type="Pfam" id="PF01810">
    <property type="entry name" value="LysE"/>
    <property type="match status" value="1"/>
</dbReference>
<evidence type="ECO:0000256" key="2">
    <source>
        <dbReference type="ARBA" id="ARBA00022475"/>
    </source>
</evidence>
<keyword evidence="5 6" id="KW-0472">Membrane</keyword>
<evidence type="ECO:0000256" key="6">
    <source>
        <dbReference type="SAM" id="Phobius"/>
    </source>
</evidence>